<dbReference type="RefSeq" id="XP_062627195.1">
    <property type="nucleotide sequence ID" value="XM_062771211.1"/>
</dbReference>
<dbReference type="CDD" id="cd00024">
    <property type="entry name" value="CD_CSD"/>
    <property type="match status" value="1"/>
</dbReference>
<name>A0AAF1BQM8_9TREE</name>
<protein>
    <recommendedName>
        <fullName evidence="4">Chromo domain-containing protein</fullName>
    </recommendedName>
</protein>
<dbReference type="InterPro" id="IPR023780">
    <property type="entry name" value="Chromo_domain"/>
</dbReference>
<feature type="region of interest" description="Disordered" evidence="3">
    <location>
        <begin position="132"/>
        <end position="154"/>
    </location>
</feature>
<dbReference type="Gene3D" id="2.40.50.40">
    <property type="match status" value="1"/>
</dbReference>
<organism evidence="5 6">
    <name type="scientific">Vanrija pseudolonga</name>
    <dbReference type="NCBI Taxonomy" id="143232"/>
    <lineage>
        <taxon>Eukaryota</taxon>
        <taxon>Fungi</taxon>
        <taxon>Dikarya</taxon>
        <taxon>Basidiomycota</taxon>
        <taxon>Agaricomycotina</taxon>
        <taxon>Tremellomycetes</taxon>
        <taxon>Trichosporonales</taxon>
        <taxon>Trichosporonaceae</taxon>
        <taxon>Vanrija</taxon>
    </lineage>
</organism>
<dbReference type="Pfam" id="PF00385">
    <property type="entry name" value="Chromo"/>
    <property type="match status" value="1"/>
</dbReference>
<dbReference type="SUPFAM" id="SSF54160">
    <property type="entry name" value="Chromo domain-like"/>
    <property type="match status" value="1"/>
</dbReference>
<feature type="compositionally biased region" description="Polar residues" evidence="3">
    <location>
        <begin position="134"/>
        <end position="148"/>
    </location>
</feature>
<proteinExistence type="predicted"/>
<evidence type="ECO:0000259" key="4">
    <source>
        <dbReference type="PROSITE" id="PS50013"/>
    </source>
</evidence>
<dbReference type="SMART" id="SM00298">
    <property type="entry name" value="CHROMO"/>
    <property type="match status" value="2"/>
</dbReference>
<accession>A0AAF1BQM8</accession>
<feature type="domain" description="Chromo" evidence="4">
    <location>
        <begin position="7"/>
        <end position="64"/>
    </location>
</feature>
<dbReference type="InterPro" id="IPR000953">
    <property type="entry name" value="Chromo/chromo_shadow_dom"/>
</dbReference>
<keyword evidence="2" id="KW-0539">Nucleus</keyword>
<dbReference type="AlphaFoldDB" id="A0AAF1BQM8"/>
<comment type="subcellular location">
    <subcellularLocation>
        <location evidence="1">Nucleus</location>
    </subcellularLocation>
</comment>
<reference evidence="5" key="1">
    <citation type="submission" date="2023-10" db="EMBL/GenBank/DDBJ databases">
        <authorList>
            <person name="Noh H."/>
        </authorList>
    </citation>
    <scope>NUCLEOTIDE SEQUENCE</scope>
    <source>
        <strain evidence="5">DUCC4014</strain>
    </source>
</reference>
<dbReference type="GeneID" id="87807929"/>
<sequence>MSSDEIFSVEAILAKSLDRARGPHGTLESHYLVRWEGYGPSEDTWEPRSSLLVGASESVLEFDRITTPFTLLDMRERRQEPEYLVRYGVATNDIAPSPLYQKMWQTERDLKRSQSKRAVTEAIRELREAKGLPTTPTRLPPSKQTLAKSISDPPTKADLRGAVITGARSSTTGRGTRVYEYLVGWGISSRKQPQWLPYGYLKPVFGDRVGRAIHDFRRREAQLQSTPPPAEPLSEYELQRQRNIAENSSLMRELGLDAGSG</sequence>
<dbReference type="PROSITE" id="PS00598">
    <property type="entry name" value="CHROMO_1"/>
    <property type="match status" value="1"/>
</dbReference>
<evidence type="ECO:0000313" key="5">
    <source>
        <dbReference type="EMBL" id="WOO81163.1"/>
    </source>
</evidence>
<gene>
    <name evidence="5" type="ORF">LOC62_03G004694</name>
</gene>
<dbReference type="PROSITE" id="PS50013">
    <property type="entry name" value="CHROMO_2"/>
    <property type="match status" value="1"/>
</dbReference>
<evidence type="ECO:0000256" key="2">
    <source>
        <dbReference type="ARBA" id="ARBA00023242"/>
    </source>
</evidence>
<dbReference type="InterPro" id="IPR023779">
    <property type="entry name" value="Chromodomain_CS"/>
</dbReference>
<evidence type="ECO:0000256" key="3">
    <source>
        <dbReference type="SAM" id="MobiDB-lite"/>
    </source>
</evidence>
<dbReference type="GO" id="GO:0006338">
    <property type="term" value="P:chromatin remodeling"/>
    <property type="evidence" value="ECO:0007669"/>
    <property type="project" value="UniProtKB-ARBA"/>
</dbReference>
<evidence type="ECO:0000256" key="1">
    <source>
        <dbReference type="ARBA" id="ARBA00004123"/>
    </source>
</evidence>
<evidence type="ECO:0000313" key="6">
    <source>
        <dbReference type="Proteomes" id="UP000827549"/>
    </source>
</evidence>
<dbReference type="GO" id="GO:0005634">
    <property type="term" value="C:nucleus"/>
    <property type="evidence" value="ECO:0007669"/>
    <property type="project" value="UniProtKB-SubCell"/>
</dbReference>
<dbReference type="InterPro" id="IPR016197">
    <property type="entry name" value="Chromo-like_dom_sf"/>
</dbReference>
<dbReference type="EMBL" id="CP086716">
    <property type="protein sequence ID" value="WOO81163.1"/>
    <property type="molecule type" value="Genomic_DNA"/>
</dbReference>
<keyword evidence="6" id="KW-1185">Reference proteome</keyword>
<dbReference type="Proteomes" id="UP000827549">
    <property type="component" value="Chromosome 3"/>
</dbReference>